<evidence type="ECO:0000313" key="5">
    <source>
        <dbReference type="Proteomes" id="UP001302367"/>
    </source>
</evidence>
<dbReference type="Proteomes" id="UP001302367">
    <property type="component" value="Chromosome 3"/>
</dbReference>
<reference evidence="3 5" key="2">
    <citation type="submission" date="2023-09" db="EMBL/GenBank/DDBJ databases">
        <title>Complete-Gapless Cercospora beticola genome.</title>
        <authorList>
            <person name="Wyatt N.A."/>
            <person name="Spanner R.E."/>
            <person name="Bolton M.D."/>
        </authorList>
    </citation>
    <scope>NUCLEOTIDE SEQUENCE [LARGE SCALE GENOMIC DNA]</scope>
    <source>
        <strain evidence="3">Cb09-40</strain>
    </source>
</reference>
<feature type="domain" description="T6SS Phospholipase effector Tle1-like catalytic" evidence="1">
    <location>
        <begin position="8"/>
        <end position="283"/>
    </location>
</feature>
<dbReference type="EMBL" id="CP134186">
    <property type="protein sequence ID" value="WPB00961.1"/>
    <property type="molecule type" value="Genomic_DNA"/>
</dbReference>
<dbReference type="OrthoDB" id="3057168at2759"/>
<gene>
    <name evidence="2" type="ORF">CB0940_03767</name>
    <name evidence="3" type="ORF">RHO25_005581</name>
</gene>
<evidence type="ECO:0000259" key="1">
    <source>
        <dbReference type="Pfam" id="PF09994"/>
    </source>
</evidence>
<protein>
    <recommendedName>
        <fullName evidence="1">T6SS Phospholipase effector Tle1-like catalytic domain-containing protein</fullName>
    </recommendedName>
</protein>
<evidence type="ECO:0000313" key="3">
    <source>
        <dbReference type="EMBL" id="WPB00961.1"/>
    </source>
</evidence>
<dbReference type="Proteomes" id="UP000230605">
    <property type="component" value="Chromosome 3"/>
</dbReference>
<dbReference type="InterPro" id="IPR018712">
    <property type="entry name" value="Tle1-like_cat"/>
</dbReference>
<proteinExistence type="predicted"/>
<dbReference type="PANTHER" id="PTHR33840">
    <property type="match status" value="1"/>
</dbReference>
<dbReference type="InterPro" id="IPR029058">
    <property type="entry name" value="AB_hydrolase_fold"/>
</dbReference>
<dbReference type="EMBL" id="LKMD01000101">
    <property type="protein sequence ID" value="PIA99887.1"/>
    <property type="molecule type" value="Genomic_DNA"/>
</dbReference>
<dbReference type="SUPFAM" id="SSF53474">
    <property type="entry name" value="alpha/beta-Hydrolases"/>
    <property type="match status" value="1"/>
</dbReference>
<accession>A0A2G5I505</accession>
<reference evidence="2 4" key="1">
    <citation type="submission" date="2015-10" db="EMBL/GenBank/DDBJ databases">
        <title>The cercosporin biosynthetic gene cluster was horizontally transferred to several fungal lineages and shown to be expanded in Cercospora beticola based on microsynteny with recipient genomes.</title>
        <authorList>
            <person name="De Jonge R."/>
            <person name="Ebert M.K."/>
            <person name="Suttle J.C."/>
            <person name="Jurick Ii W.M."/>
            <person name="Secor G.A."/>
            <person name="Thomma B.P."/>
            <person name="Van De Peer Y."/>
            <person name="Bolton M.D."/>
        </authorList>
    </citation>
    <scope>NUCLEOTIDE SEQUENCE [LARGE SCALE GENOMIC DNA]</scope>
    <source>
        <strain evidence="2 4">09-40</strain>
    </source>
</reference>
<dbReference type="AlphaFoldDB" id="A0A2G5I505"/>
<dbReference type="PANTHER" id="PTHR33840:SF1">
    <property type="entry name" value="TLE1 PHOSPHOLIPASE DOMAIN-CONTAINING PROTEIN"/>
    <property type="match status" value="1"/>
</dbReference>
<keyword evidence="5" id="KW-1185">Reference proteome</keyword>
<organism evidence="2 4">
    <name type="scientific">Cercospora beticola</name>
    <name type="common">Sugarbeet leaf spot fungus</name>
    <dbReference type="NCBI Taxonomy" id="122368"/>
    <lineage>
        <taxon>Eukaryota</taxon>
        <taxon>Fungi</taxon>
        <taxon>Dikarya</taxon>
        <taxon>Ascomycota</taxon>
        <taxon>Pezizomycotina</taxon>
        <taxon>Dothideomycetes</taxon>
        <taxon>Dothideomycetidae</taxon>
        <taxon>Mycosphaerellales</taxon>
        <taxon>Mycosphaerellaceae</taxon>
        <taxon>Cercospora</taxon>
    </lineage>
</organism>
<sequence length="453" mass="50016">MPEVANYKRIIVCCDGTWMAANTGDASTPSNVAKIARAIAPHAVVDGKIVTQVVSYNAGLGSTSLPFAKAIEGGLGWGLDVEVTQVYDFISNNYELGDELFFLGFSRGAFTVRSAACLVSEIGILSAVNMGSFADMWKAYRARSSKSPFEESKWYRDNSERLKIRTVQVKVVGVWDTVGALGVPQWPGVTALQAVGIPLNQKYAFHDTSLPRNIQHGFQALALDEKRITFPPTMWHQTASREQRLEQCWFPGVHSNVGGQADDPVEDGDRGEIAANTLAWMASTLWIAIDNIGTILTFEAEAIDLLISQHTAALVQNGDPSSWGCGKIVDNFAGLSGTFFRILGQQIRTPGAYSDDTREFTHPMVRYRRARVPGWKPAAITGLTLSDRSETAVNWGKAGQNNVPEYPMFVEREFSVAKRNEDGSWEHTTRSNLARELCPKDVFRWLYPSLQQE</sequence>
<dbReference type="Pfam" id="PF09994">
    <property type="entry name" value="T6SS_Tle1-like_cat"/>
    <property type="match status" value="1"/>
</dbReference>
<name>A0A2G5I505_CERBT</name>
<evidence type="ECO:0000313" key="4">
    <source>
        <dbReference type="Proteomes" id="UP000230605"/>
    </source>
</evidence>
<evidence type="ECO:0000313" key="2">
    <source>
        <dbReference type="EMBL" id="PIA99887.1"/>
    </source>
</evidence>